<dbReference type="Gene3D" id="3.40.50.300">
    <property type="entry name" value="P-loop containing nucleotide triphosphate hydrolases"/>
    <property type="match status" value="1"/>
</dbReference>
<accession>A0A9Q1D216</accession>
<evidence type="ECO:0000313" key="5">
    <source>
        <dbReference type="Proteomes" id="UP001152803"/>
    </source>
</evidence>
<keyword evidence="2" id="KW-0547">Nucleotide-binding</keyword>
<gene>
    <name evidence="4" type="ORF">COCON_G00185230</name>
</gene>
<dbReference type="InterPro" id="IPR006703">
    <property type="entry name" value="G_AIG1"/>
</dbReference>
<evidence type="ECO:0000256" key="1">
    <source>
        <dbReference type="ARBA" id="ARBA00008535"/>
    </source>
</evidence>
<proteinExistence type="inferred from homology"/>
<dbReference type="InterPro" id="IPR027417">
    <property type="entry name" value="P-loop_NTPase"/>
</dbReference>
<comment type="similarity">
    <text evidence="1">Belongs to the TRAFAC class TrmE-Era-EngA-EngB-Septin-like GTPase superfamily. AIG1/Toc34/Toc159-like paraseptin GTPase family. IAN subfamily.</text>
</comment>
<evidence type="ECO:0000256" key="2">
    <source>
        <dbReference type="ARBA" id="ARBA00022741"/>
    </source>
</evidence>
<evidence type="ECO:0000259" key="3">
    <source>
        <dbReference type="Pfam" id="PF04548"/>
    </source>
</evidence>
<protein>
    <recommendedName>
        <fullName evidence="3">AIG1-type G domain-containing protein</fullName>
    </recommendedName>
</protein>
<evidence type="ECO:0000313" key="4">
    <source>
        <dbReference type="EMBL" id="KAJ8256371.1"/>
    </source>
</evidence>
<dbReference type="AlphaFoldDB" id="A0A9Q1D216"/>
<keyword evidence="5" id="KW-1185">Reference proteome</keyword>
<dbReference type="SUPFAM" id="SSF52540">
    <property type="entry name" value="P-loop containing nucleoside triphosphate hydrolases"/>
    <property type="match status" value="1"/>
</dbReference>
<feature type="domain" description="AIG1-type G" evidence="3">
    <location>
        <begin position="44"/>
        <end position="65"/>
    </location>
</feature>
<sequence>MSMSNSLRPDPNSEQEESFQLFRRKLGQQNVSSETSRPAIDPIRRIVLIGKTGCGKSSTGNTILGLGRTANERFRHTADSLLDPADIDLSKEQLLAVWAWQVAT</sequence>
<dbReference type="OrthoDB" id="8962126at2759"/>
<dbReference type="GO" id="GO:0005525">
    <property type="term" value="F:GTP binding"/>
    <property type="evidence" value="ECO:0007669"/>
    <property type="project" value="InterPro"/>
</dbReference>
<dbReference type="Pfam" id="PF04548">
    <property type="entry name" value="AIG1"/>
    <property type="match status" value="1"/>
</dbReference>
<reference evidence="4" key="1">
    <citation type="journal article" date="2023" name="Science">
        <title>Genome structures resolve the early diversification of teleost fishes.</title>
        <authorList>
            <person name="Parey E."/>
            <person name="Louis A."/>
            <person name="Montfort J."/>
            <person name="Bouchez O."/>
            <person name="Roques C."/>
            <person name="Iampietro C."/>
            <person name="Lluch J."/>
            <person name="Castinel A."/>
            <person name="Donnadieu C."/>
            <person name="Desvignes T."/>
            <person name="Floi Bucao C."/>
            <person name="Jouanno E."/>
            <person name="Wen M."/>
            <person name="Mejri S."/>
            <person name="Dirks R."/>
            <person name="Jansen H."/>
            <person name="Henkel C."/>
            <person name="Chen W.J."/>
            <person name="Zahm M."/>
            <person name="Cabau C."/>
            <person name="Klopp C."/>
            <person name="Thompson A.W."/>
            <person name="Robinson-Rechavi M."/>
            <person name="Braasch I."/>
            <person name="Lecointre G."/>
            <person name="Bobe J."/>
            <person name="Postlethwait J.H."/>
            <person name="Berthelot C."/>
            <person name="Roest Crollius H."/>
            <person name="Guiguen Y."/>
        </authorList>
    </citation>
    <scope>NUCLEOTIDE SEQUENCE</scope>
    <source>
        <strain evidence="4">Concon-B</strain>
    </source>
</reference>
<dbReference type="EMBL" id="JAFJMO010000014">
    <property type="protein sequence ID" value="KAJ8256371.1"/>
    <property type="molecule type" value="Genomic_DNA"/>
</dbReference>
<organism evidence="4 5">
    <name type="scientific">Conger conger</name>
    <name type="common">Conger eel</name>
    <name type="synonym">Muraena conger</name>
    <dbReference type="NCBI Taxonomy" id="82655"/>
    <lineage>
        <taxon>Eukaryota</taxon>
        <taxon>Metazoa</taxon>
        <taxon>Chordata</taxon>
        <taxon>Craniata</taxon>
        <taxon>Vertebrata</taxon>
        <taxon>Euteleostomi</taxon>
        <taxon>Actinopterygii</taxon>
        <taxon>Neopterygii</taxon>
        <taxon>Teleostei</taxon>
        <taxon>Anguilliformes</taxon>
        <taxon>Congridae</taxon>
        <taxon>Conger</taxon>
    </lineage>
</organism>
<dbReference type="Proteomes" id="UP001152803">
    <property type="component" value="Unassembled WGS sequence"/>
</dbReference>
<name>A0A9Q1D216_CONCO</name>
<comment type="caution">
    <text evidence="4">The sequence shown here is derived from an EMBL/GenBank/DDBJ whole genome shotgun (WGS) entry which is preliminary data.</text>
</comment>